<dbReference type="EMBL" id="CAUWAG010000008">
    <property type="protein sequence ID" value="CAJ2505929.1"/>
    <property type="molecule type" value="Genomic_DNA"/>
</dbReference>
<sequence length="359" mass="37619">MAQAQGRGSGGREQHAWAVEERNYVASPDDSDTNPPVQALSPMSSGVTAGDATSSTLQTQDQSSADSSGGANSSYVNSASEAHENVQGGALEWPDESFEHALEQFDWVFPESIVDPSGISSSSSHIPDDLGAAPSIAAAAPTSNAADSKANPQNPAHPPSTIPSSPEAAPQPPPCPCRTNLTAQIPFLETITQTSPSPRLDAALRTTARVIAAAQAAVDCARCQPLLGPVDLVCVVAVFQQTAACFNYVVKAGLDGVATTVRIGIGNGAGTGAGDYYEVALDDDPALCKRVLVLDLVRKASLFLEALEALARRPPVGRKMNRSPACLNQLNRGYVQEVVLNFRKYFRISTEVFDGEKSA</sequence>
<accession>A0AAI8VJ68</accession>
<reference evidence="2" key="1">
    <citation type="submission" date="2023-10" db="EMBL/GenBank/DDBJ databases">
        <authorList>
            <person name="Hackl T."/>
        </authorList>
    </citation>
    <scope>NUCLEOTIDE SEQUENCE</scope>
</reference>
<dbReference type="Proteomes" id="UP001295740">
    <property type="component" value="Unassembled WGS sequence"/>
</dbReference>
<evidence type="ECO:0000313" key="3">
    <source>
        <dbReference type="Proteomes" id="UP001295740"/>
    </source>
</evidence>
<feature type="region of interest" description="Disordered" evidence="1">
    <location>
        <begin position="140"/>
        <end position="176"/>
    </location>
</feature>
<proteinExistence type="predicted"/>
<name>A0AAI8VJ68_9PEZI</name>
<keyword evidence="3" id="KW-1185">Reference proteome</keyword>
<feature type="region of interest" description="Disordered" evidence="1">
    <location>
        <begin position="1"/>
        <end position="95"/>
    </location>
</feature>
<organism evidence="2 3">
    <name type="scientific">Anthostomella pinea</name>
    <dbReference type="NCBI Taxonomy" id="933095"/>
    <lineage>
        <taxon>Eukaryota</taxon>
        <taxon>Fungi</taxon>
        <taxon>Dikarya</taxon>
        <taxon>Ascomycota</taxon>
        <taxon>Pezizomycotina</taxon>
        <taxon>Sordariomycetes</taxon>
        <taxon>Xylariomycetidae</taxon>
        <taxon>Xylariales</taxon>
        <taxon>Xylariaceae</taxon>
        <taxon>Anthostomella</taxon>
    </lineage>
</organism>
<evidence type="ECO:0000256" key="1">
    <source>
        <dbReference type="SAM" id="MobiDB-lite"/>
    </source>
</evidence>
<comment type="caution">
    <text evidence="2">The sequence shown here is derived from an EMBL/GenBank/DDBJ whole genome shotgun (WGS) entry which is preliminary data.</text>
</comment>
<gene>
    <name evidence="2" type="ORF">KHLLAP_LOCUS6397</name>
</gene>
<feature type="compositionally biased region" description="Low complexity" evidence="1">
    <location>
        <begin position="140"/>
        <end position="150"/>
    </location>
</feature>
<evidence type="ECO:0000313" key="2">
    <source>
        <dbReference type="EMBL" id="CAJ2505929.1"/>
    </source>
</evidence>
<feature type="compositionally biased region" description="Polar residues" evidence="1">
    <location>
        <begin position="33"/>
        <end position="47"/>
    </location>
</feature>
<feature type="compositionally biased region" description="Basic and acidic residues" evidence="1">
    <location>
        <begin position="10"/>
        <end position="23"/>
    </location>
</feature>
<protein>
    <submittedName>
        <fullName evidence="2">Uu.00g000590.m01.CDS01</fullName>
    </submittedName>
</protein>
<dbReference type="AlphaFoldDB" id="A0AAI8VJ68"/>
<feature type="compositionally biased region" description="Low complexity" evidence="1">
    <location>
        <begin position="51"/>
        <end position="74"/>
    </location>
</feature>